<dbReference type="EMBL" id="LGUC01000002">
    <property type="protein sequence ID" value="KPN29158.1"/>
    <property type="molecule type" value="Genomic_DNA"/>
</dbReference>
<reference evidence="5" key="1">
    <citation type="submission" date="2013-11" db="EMBL/GenBank/DDBJ databases">
        <authorList>
            <person name="Hoang H.T."/>
            <person name="Killian M.L."/>
            <person name="Madson D.M."/>
            <person name="Arruda P.H.E."/>
            <person name="Sun D."/>
            <person name="Schwartz K.J."/>
            <person name="Yoon K."/>
        </authorList>
    </citation>
    <scope>NUCLEOTIDE SEQUENCE [LARGE SCALE GENOMIC DNA]</scope>
    <source>
        <strain evidence="5">CDK2</strain>
    </source>
</reference>
<dbReference type="PATRIC" id="fig|699431.3.peg.3481"/>
<evidence type="ECO:0000313" key="4">
    <source>
        <dbReference type="EMBL" id="KPN29158.1"/>
    </source>
</evidence>
<dbReference type="Gene3D" id="2.160.10.10">
    <property type="entry name" value="Hexapeptide repeat proteins"/>
    <property type="match status" value="1"/>
</dbReference>
<dbReference type="InterPro" id="IPR029044">
    <property type="entry name" value="Nucleotide-diphossugar_trans"/>
</dbReference>
<comment type="caution">
    <text evidence="4">The sequence shown here is derived from an EMBL/GenBank/DDBJ whole genome shotgun (WGS) entry which is preliminary data.</text>
</comment>
<keyword evidence="2" id="KW-0548">Nucleotidyltransferase</keyword>
<name>A0A0P7GKZ6_9EURY</name>
<dbReference type="GO" id="GO:0019134">
    <property type="term" value="F:glucosamine-1-phosphate N-acetyltransferase activity"/>
    <property type="evidence" value="ECO:0007669"/>
    <property type="project" value="InterPro"/>
</dbReference>
<organism evidence="4 5">
    <name type="scientific">Halolamina pelagica</name>
    <dbReference type="NCBI Taxonomy" id="699431"/>
    <lineage>
        <taxon>Archaea</taxon>
        <taxon>Methanobacteriati</taxon>
        <taxon>Methanobacteriota</taxon>
        <taxon>Stenosarchaea group</taxon>
        <taxon>Halobacteria</taxon>
        <taxon>Halobacteriales</taxon>
        <taxon>Haloferacaceae</taxon>
    </lineage>
</organism>
<dbReference type="InterPro" id="IPR023915">
    <property type="entry name" value="Bifunctiontional_GlmU_arc-type"/>
</dbReference>
<dbReference type="Proteomes" id="UP000050535">
    <property type="component" value="Unassembled WGS sequence"/>
</dbReference>
<evidence type="ECO:0000313" key="5">
    <source>
        <dbReference type="Proteomes" id="UP000050535"/>
    </source>
</evidence>
<evidence type="ECO:0000259" key="3">
    <source>
        <dbReference type="Pfam" id="PF00483"/>
    </source>
</evidence>
<dbReference type="CDD" id="cd04181">
    <property type="entry name" value="NTP_transferase"/>
    <property type="match status" value="1"/>
</dbReference>
<dbReference type="Gene3D" id="3.90.550.10">
    <property type="entry name" value="Spore Coat Polysaccharide Biosynthesis Protein SpsA, Chain A"/>
    <property type="match status" value="1"/>
</dbReference>
<dbReference type="GO" id="GO:0003977">
    <property type="term" value="F:UDP-N-acetylglucosamine diphosphorylase activity"/>
    <property type="evidence" value="ECO:0007669"/>
    <property type="project" value="InterPro"/>
</dbReference>
<dbReference type="InterPro" id="IPR050065">
    <property type="entry name" value="GlmU-like"/>
</dbReference>
<dbReference type="AlphaFoldDB" id="A0A0P7GKZ6"/>
<evidence type="ECO:0000256" key="1">
    <source>
        <dbReference type="ARBA" id="ARBA00022679"/>
    </source>
</evidence>
<evidence type="ECO:0000256" key="2">
    <source>
        <dbReference type="ARBA" id="ARBA00022695"/>
    </source>
</evidence>
<dbReference type="PANTHER" id="PTHR43584">
    <property type="entry name" value="NUCLEOTIDYL TRANSFERASE"/>
    <property type="match status" value="1"/>
</dbReference>
<dbReference type="STRING" id="699431.SY89_03392"/>
<dbReference type="SUPFAM" id="SSF53448">
    <property type="entry name" value="Nucleotide-diphospho-sugar transferases"/>
    <property type="match status" value="1"/>
</dbReference>
<proteinExistence type="predicted"/>
<dbReference type="InterPro" id="IPR005835">
    <property type="entry name" value="NTP_transferase_dom"/>
</dbReference>
<accession>A0A0P7GKZ6</accession>
<gene>
    <name evidence="4" type="primary">glmU_6</name>
    <name evidence="4" type="ORF">SY89_03392</name>
</gene>
<feature type="domain" description="Nucleotidyl transferase" evidence="3">
    <location>
        <begin position="3"/>
        <end position="242"/>
    </location>
</feature>
<dbReference type="PANTHER" id="PTHR43584:SF8">
    <property type="entry name" value="N-ACETYLMURAMATE ALPHA-1-PHOSPHATE URIDYLYLTRANSFERASE"/>
    <property type="match status" value="1"/>
</dbReference>
<sequence length="341" mass="35332">MQTVVLAAGEGSRMGVLTDETPKPCLPVAGRPLVSHTLDAAVAAGASRFLVVVGYGAEQVRDALGDSHDEIPIEYCRQPTQRGTADAVLRARSRLTDAPFVVLNGDALYDAASLASVYDHVPAVGAAVVDEPEQYGVLSLADGEDGGVSEGRAISGDGGVAGRVVGVTEKPDTPTSNLVNAGAYGFPAHALDALEEVSESERGEFELTDLLAELCGTDHVEAVAFDRWIDVGRPWELLAANEWKLGEVDRRIDGDVARGATIEGAVVVEAGATVRDGVTIEGPAVVQSGATVGPNAYVRGATLLGPDVHVGHAVEIKNSVLRRGTNVAHLSYVGDSILGRG</sequence>
<protein>
    <submittedName>
        <fullName evidence="4">Bifunctional protein GlmU</fullName>
    </submittedName>
</protein>
<keyword evidence="1" id="KW-0808">Transferase</keyword>
<keyword evidence="5" id="KW-1185">Reference proteome</keyword>
<dbReference type="NCBIfam" id="TIGR03992">
    <property type="entry name" value="Arch_glmU"/>
    <property type="match status" value="1"/>
</dbReference>
<dbReference type="Pfam" id="PF00483">
    <property type="entry name" value="NTP_transferase"/>
    <property type="match status" value="1"/>
</dbReference>